<dbReference type="SMART" id="SM00849">
    <property type="entry name" value="Lactamase_B"/>
    <property type="match status" value="1"/>
</dbReference>
<dbReference type="Pfam" id="PF00753">
    <property type="entry name" value="Lactamase_B"/>
    <property type="match status" value="1"/>
</dbReference>
<dbReference type="Gene3D" id="3.60.15.10">
    <property type="entry name" value="Ribonuclease Z/Hydroxyacylglutathione hydrolase-like"/>
    <property type="match status" value="1"/>
</dbReference>
<dbReference type="RefSeq" id="WP_111921769.1">
    <property type="nucleotide sequence ID" value="NZ_CP173238.1"/>
</dbReference>
<name>A0A2X2W6K5_CLOCO</name>
<dbReference type="AlphaFoldDB" id="A0A2X2W6K5"/>
<dbReference type="PANTHER" id="PTHR30619">
    <property type="entry name" value="DNA INTERNALIZATION/COMPETENCE PROTEIN COMEC/REC2"/>
    <property type="match status" value="1"/>
</dbReference>
<protein>
    <submittedName>
        <fullName evidence="2">Competence protein ComE</fullName>
    </submittedName>
</protein>
<dbReference type="CDD" id="cd07731">
    <property type="entry name" value="ComA-like_MBL-fold"/>
    <property type="match status" value="1"/>
</dbReference>
<evidence type="ECO:0000313" key="3">
    <source>
        <dbReference type="Proteomes" id="UP000250223"/>
    </source>
</evidence>
<dbReference type="Proteomes" id="UP000250223">
    <property type="component" value="Unassembled WGS sequence"/>
</dbReference>
<organism evidence="2 3">
    <name type="scientific">Clostridium cochlearium</name>
    <dbReference type="NCBI Taxonomy" id="1494"/>
    <lineage>
        <taxon>Bacteria</taxon>
        <taxon>Bacillati</taxon>
        <taxon>Bacillota</taxon>
        <taxon>Clostridia</taxon>
        <taxon>Eubacteriales</taxon>
        <taxon>Clostridiaceae</taxon>
        <taxon>Clostridium</taxon>
    </lineage>
</organism>
<proteinExistence type="predicted"/>
<dbReference type="SUPFAM" id="SSF56281">
    <property type="entry name" value="Metallo-hydrolase/oxidoreductase"/>
    <property type="match status" value="1"/>
</dbReference>
<evidence type="ECO:0000259" key="1">
    <source>
        <dbReference type="SMART" id="SM00849"/>
    </source>
</evidence>
<accession>A0A2X2W6K5</accession>
<dbReference type="EMBL" id="UAWC01000026">
    <property type="protein sequence ID" value="SQB36074.1"/>
    <property type="molecule type" value="Genomic_DNA"/>
</dbReference>
<dbReference type="InterPro" id="IPR036866">
    <property type="entry name" value="RibonucZ/Hydroxyglut_hydro"/>
</dbReference>
<evidence type="ECO:0000313" key="2">
    <source>
        <dbReference type="EMBL" id="SQB36074.1"/>
    </source>
</evidence>
<dbReference type="PANTHER" id="PTHR30619:SF7">
    <property type="entry name" value="BETA-LACTAMASE DOMAIN PROTEIN"/>
    <property type="match status" value="1"/>
</dbReference>
<reference evidence="2 3" key="1">
    <citation type="submission" date="2018-06" db="EMBL/GenBank/DDBJ databases">
        <authorList>
            <consortium name="Pathogen Informatics"/>
            <person name="Doyle S."/>
        </authorList>
    </citation>
    <scope>NUCLEOTIDE SEQUENCE [LARGE SCALE GENOMIC DNA]</scope>
    <source>
        <strain evidence="2 3">NCTC13028</strain>
    </source>
</reference>
<dbReference type="InterPro" id="IPR052159">
    <property type="entry name" value="Competence_DNA_uptake"/>
</dbReference>
<dbReference type="InterPro" id="IPR001279">
    <property type="entry name" value="Metallo-B-lactamas"/>
</dbReference>
<dbReference type="PROSITE" id="PS51257">
    <property type="entry name" value="PROKAR_LIPOPROTEIN"/>
    <property type="match status" value="1"/>
</dbReference>
<sequence length="304" mass="33982">MKKIRLSIRKISFIFVILTMIFSMVACSEITEQNTIGKSNNGNLKVHYINVGQGDSILIQQGNENMLIDAGPNSSSEKVVDYLKQNNIKDIKYLVATHPHEDHIGGMSKVINNFKVDNVYMPKKVATTKTFKNMVESMKKKNLKAKVPHIGDELNLGDAKFTILWPDEKDQSNTNNCSIVLKGQYGKNTFLFTGDAEQLVENNILNKGADVRADVLKLGHHGSSTSTSNNFLQKVNPEYAIAMCEKGNTYGHPHREIMQKLKDKNIKLYRTDENGDIVLISDGKNIKFNVEPGSYTAGSSKKKN</sequence>
<dbReference type="InterPro" id="IPR035681">
    <property type="entry name" value="ComA-like_MBL"/>
</dbReference>
<gene>
    <name evidence="2" type="ORF">NCTC13028_02299</name>
</gene>
<feature type="domain" description="Metallo-beta-lactamase" evidence="1">
    <location>
        <begin position="53"/>
        <end position="246"/>
    </location>
</feature>